<name>A0ABV2Q9N3_9BURK</name>
<dbReference type="GO" id="GO:0016853">
    <property type="term" value="F:isomerase activity"/>
    <property type="evidence" value="ECO:0007669"/>
    <property type="project" value="UniProtKB-KW"/>
</dbReference>
<gene>
    <name evidence="2" type="ORF">ABIE13_002856</name>
</gene>
<sequence length="265" mass="28065">MTSSNQPQEPVLIERGDGIIQLTLNSPQNRNSLQTPGIYEGLMAGLEELGQNASLRAAIITGVGGAFCSGGDLRQLAAGSEEEVRRRMTRNTWLYRRIALSDKLIVAAVDGPAYGAGLGLAAACDIVVAGQSAVFCCAFTRVGAMPDAALFWSLPARVGVSQARRLMLWADEVKGSEAVSLGLADEYDAEGSALVMARRIAGRIAEGPARAFGRIKTGLRQSPMTLEQALGFQIDNAPPLFGSDDFKEGAAAFFEKRKPRFGGGT</sequence>
<evidence type="ECO:0000313" key="3">
    <source>
        <dbReference type="Proteomes" id="UP001549320"/>
    </source>
</evidence>
<dbReference type="Pfam" id="PF00378">
    <property type="entry name" value="ECH_1"/>
    <property type="match status" value="1"/>
</dbReference>
<dbReference type="InterPro" id="IPR001753">
    <property type="entry name" value="Enoyl-CoA_hydra/iso"/>
</dbReference>
<comment type="caution">
    <text evidence="2">The sequence shown here is derived from an EMBL/GenBank/DDBJ whole genome shotgun (WGS) entry which is preliminary data.</text>
</comment>
<dbReference type="InterPro" id="IPR029045">
    <property type="entry name" value="ClpP/crotonase-like_dom_sf"/>
</dbReference>
<dbReference type="Proteomes" id="UP001549320">
    <property type="component" value="Unassembled WGS sequence"/>
</dbReference>
<protein>
    <submittedName>
        <fullName evidence="2">2-(1,2-epoxy-1,2-dihydrophenyl)acetyl-CoA isomerase</fullName>
        <ecNumber evidence="2">5.3.3.18</ecNumber>
    </submittedName>
</protein>
<dbReference type="SUPFAM" id="SSF52096">
    <property type="entry name" value="ClpP/crotonase"/>
    <property type="match status" value="1"/>
</dbReference>
<proteinExistence type="inferred from homology"/>
<dbReference type="Gene3D" id="1.10.12.10">
    <property type="entry name" value="Lyase 2-enoyl-coa Hydratase, Chain A, domain 2"/>
    <property type="match status" value="1"/>
</dbReference>
<evidence type="ECO:0000313" key="2">
    <source>
        <dbReference type="EMBL" id="MET4577745.1"/>
    </source>
</evidence>
<dbReference type="InterPro" id="IPR014748">
    <property type="entry name" value="Enoyl-CoA_hydra_C"/>
</dbReference>
<dbReference type="PANTHER" id="PTHR43459">
    <property type="entry name" value="ENOYL-COA HYDRATASE"/>
    <property type="match status" value="1"/>
</dbReference>
<dbReference type="PANTHER" id="PTHR43459:SF1">
    <property type="entry name" value="EG:BACN32G11.4 PROTEIN"/>
    <property type="match status" value="1"/>
</dbReference>
<accession>A0ABV2Q9N3</accession>
<keyword evidence="2" id="KW-0413">Isomerase</keyword>
<organism evidence="2 3">
    <name type="scientific">Ottowia thiooxydans</name>
    <dbReference type="NCBI Taxonomy" id="219182"/>
    <lineage>
        <taxon>Bacteria</taxon>
        <taxon>Pseudomonadati</taxon>
        <taxon>Pseudomonadota</taxon>
        <taxon>Betaproteobacteria</taxon>
        <taxon>Burkholderiales</taxon>
        <taxon>Comamonadaceae</taxon>
        <taxon>Ottowia</taxon>
    </lineage>
</organism>
<comment type="similarity">
    <text evidence="1">Belongs to the enoyl-CoA hydratase/isomerase family.</text>
</comment>
<evidence type="ECO:0000256" key="1">
    <source>
        <dbReference type="ARBA" id="ARBA00005254"/>
    </source>
</evidence>
<dbReference type="EMBL" id="JBEPSH010000005">
    <property type="protein sequence ID" value="MET4577745.1"/>
    <property type="molecule type" value="Genomic_DNA"/>
</dbReference>
<dbReference type="RefSeq" id="WP_354444379.1">
    <property type="nucleotide sequence ID" value="NZ_JBEPSH010000005.1"/>
</dbReference>
<keyword evidence="3" id="KW-1185">Reference proteome</keyword>
<dbReference type="CDD" id="cd06558">
    <property type="entry name" value="crotonase-like"/>
    <property type="match status" value="1"/>
</dbReference>
<dbReference type="EC" id="5.3.3.18" evidence="2"/>
<reference evidence="2 3" key="1">
    <citation type="submission" date="2024-06" db="EMBL/GenBank/DDBJ databases">
        <title>Sorghum-associated microbial communities from plants grown in Nebraska, USA.</title>
        <authorList>
            <person name="Schachtman D."/>
        </authorList>
    </citation>
    <scope>NUCLEOTIDE SEQUENCE [LARGE SCALE GENOMIC DNA]</scope>
    <source>
        <strain evidence="2 3">2709</strain>
    </source>
</reference>
<dbReference type="Gene3D" id="3.90.226.10">
    <property type="entry name" value="2-enoyl-CoA Hydratase, Chain A, domain 1"/>
    <property type="match status" value="1"/>
</dbReference>